<dbReference type="GO" id="GO:1904262">
    <property type="term" value="P:negative regulation of TORC1 signaling"/>
    <property type="evidence" value="ECO:0007669"/>
    <property type="project" value="TreeGrafter"/>
</dbReference>
<dbReference type="GO" id="GO:0010508">
    <property type="term" value="P:positive regulation of autophagy"/>
    <property type="evidence" value="ECO:0007669"/>
    <property type="project" value="TreeGrafter"/>
</dbReference>
<comment type="similarity">
    <text evidence="1">Belongs to the NPR2 family.</text>
</comment>
<dbReference type="Pfam" id="PF06218">
    <property type="entry name" value="NPR2"/>
    <property type="match status" value="1"/>
</dbReference>
<evidence type="ECO:0000256" key="1">
    <source>
        <dbReference type="ARBA" id="ARBA00008433"/>
    </source>
</evidence>
<dbReference type="AlphaFoldDB" id="A0A1Q9EI55"/>
<evidence type="ECO:0000313" key="3">
    <source>
        <dbReference type="Proteomes" id="UP000186817"/>
    </source>
</evidence>
<dbReference type="Proteomes" id="UP000186817">
    <property type="component" value="Unassembled WGS sequence"/>
</dbReference>
<sequence length="425" mass="48125">MFDSNGAAAAKCNLEALLFCVFDKDAGPIVQCADPPLGADGYSFQKVGHYLLPDSTIKGRVVSIVYGDRVMMGTPVYIEDAFYHRNSFQFNICMVIDSSKHHEPYRDIAQLLAMSFQSLETDTRLLSNPRDRISIRDVLAQLRQQINDAEECFVRIDMSHAIAFKVRRWVPALTKIEDDTLVPVPLMDLNQLLASAPRSAAKLPALPFSLDPAVEEVVRLIDGVSSVQRIAQSCPLRSDYVVMILRHLLHFNLIRLIPEIHMECKYRLTPAYHMVLEDSAMGQQAVHYVTAGKRKVDSLNEEEQEAEVQKVMALYALLACEGQVVEHFQTDYQEEITELQISLKHFLTWGLLQGYLEKVEEHVGSLNKAQAEELFRLRTILIPERKKLLSDQGQPAKDVNKDQQVVEMVARLKELQEMEQKSGSA</sequence>
<dbReference type="GO" id="GO:0005774">
    <property type="term" value="C:vacuolar membrane"/>
    <property type="evidence" value="ECO:0007669"/>
    <property type="project" value="TreeGrafter"/>
</dbReference>
<organism evidence="2 3">
    <name type="scientific">Symbiodinium microadriaticum</name>
    <name type="common">Dinoflagellate</name>
    <name type="synonym">Zooxanthella microadriatica</name>
    <dbReference type="NCBI Taxonomy" id="2951"/>
    <lineage>
        <taxon>Eukaryota</taxon>
        <taxon>Sar</taxon>
        <taxon>Alveolata</taxon>
        <taxon>Dinophyceae</taxon>
        <taxon>Suessiales</taxon>
        <taxon>Symbiodiniaceae</taxon>
        <taxon>Symbiodinium</taxon>
    </lineage>
</organism>
<evidence type="ECO:0000313" key="2">
    <source>
        <dbReference type="EMBL" id="OLQ07110.1"/>
    </source>
</evidence>
<dbReference type="PANTHER" id="PTHR12991:SF10">
    <property type="entry name" value="GATOR COMPLEX PROTEIN NPRL2"/>
    <property type="match status" value="1"/>
</dbReference>
<dbReference type="GO" id="GO:1990130">
    <property type="term" value="C:GATOR1 complex"/>
    <property type="evidence" value="ECO:0007669"/>
    <property type="project" value="TreeGrafter"/>
</dbReference>
<dbReference type="EMBL" id="LSRX01000147">
    <property type="protein sequence ID" value="OLQ07110.1"/>
    <property type="molecule type" value="Genomic_DNA"/>
</dbReference>
<comment type="caution">
    <text evidence="2">The sequence shown here is derived from an EMBL/GenBank/DDBJ whole genome shotgun (WGS) entry which is preliminary data.</text>
</comment>
<gene>
    <name evidence="2" type="ORF">AK812_SmicGene9547</name>
</gene>
<dbReference type="OMA" id="IVMHKPD"/>
<dbReference type="OrthoDB" id="338854at2759"/>
<protein>
    <submittedName>
        <fullName evidence="2">Nitrogen permease regulator 2-like</fullName>
    </submittedName>
</protein>
<dbReference type="InterPro" id="IPR009348">
    <property type="entry name" value="NPR2-like"/>
</dbReference>
<dbReference type="PANTHER" id="PTHR12991">
    <property type="entry name" value="NITROGEN PERMEASE REGULATOR 2/TUMOR SUPPRESSOR CANDIDATE 4"/>
    <property type="match status" value="1"/>
</dbReference>
<reference evidence="2 3" key="1">
    <citation type="submission" date="2016-02" db="EMBL/GenBank/DDBJ databases">
        <title>Genome analysis of coral dinoflagellate symbionts highlights evolutionary adaptations to a symbiotic lifestyle.</title>
        <authorList>
            <person name="Aranda M."/>
            <person name="Li Y."/>
            <person name="Liew Y.J."/>
            <person name="Baumgarten S."/>
            <person name="Simakov O."/>
            <person name="Wilson M."/>
            <person name="Piel J."/>
            <person name="Ashoor H."/>
            <person name="Bougouffa S."/>
            <person name="Bajic V.B."/>
            <person name="Ryu T."/>
            <person name="Ravasi T."/>
            <person name="Bayer T."/>
            <person name="Micklem G."/>
            <person name="Kim H."/>
            <person name="Bhak J."/>
            <person name="Lajeunesse T.C."/>
            <person name="Voolstra C.R."/>
        </authorList>
    </citation>
    <scope>NUCLEOTIDE SEQUENCE [LARGE SCALE GENOMIC DNA]</scope>
    <source>
        <strain evidence="2 3">CCMP2467</strain>
    </source>
</reference>
<keyword evidence="3" id="KW-1185">Reference proteome</keyword>
<proteinExistence type="inferred from homology"/>
<dbReference type="GO" id="GO:0005096">
    <property type="term" value="F:GTPase activator activity"/>
    <property type="evidence" value="ECO:0007669"/>
    <property type="project" value="TreeGrafter"/>
</dbReference>
<accession>A0A1Q9EI55</accession>
<name>A0A1Q9EI55_SYMMI</name>